<gene>
    <name evidence="2" type="ORF">J0X25_17200</name>
</gene>
<dbReference type="RefSeq" id="WP_207288702.1">
    <property type="nucleotide sequence ID" value="NZ_CP071462.1"/>
</dbReference>
<evidence type="ECO:0008006" key="4">
    <source>
        <dbReference type="Google" id="ProtNLM"/>
    </source>
</evidence>
<dbReference type="AlphaFoldDB" id="A0A8A2VFB3"/>
<dbReference type="Proteomes" id="UP000663203">
    <property type="component" value="Chromosome"/>
</dbReference>
<evidence type="ECO:0000256" key="1">
    <source>
        <dbReference type="SAM" id="MobiDB-lite"/>
    </source>
</evidence>
<feature type="region of interest" description="Disordered" evidence="1">
    <location>
        <begin position="74"/>
        <end position="124"/>
    </location>
</feature>
<keyword evidence="3" id="KW-1185">Reference proteome</keyword>
<name>A0A8A2VFB3_9EURY</name>
<organism evidence="2 3">
    <name type="scientific">Haloterrigena alkaliphila</name>
    <dbReference type="NCBI Taxonomy" id="2816475"/>
    <lineage>
        <taxon>Archaea</taxon>
        <taxon>Methanobacteriati</taxon>
        <taxon>Methanobacteriota</taxon>
        <taxon>Stenosarchaea group</taxon>
        <taxon>Halobacteria</taxon>
        <taxon>Halobacteriales</taxon>
        <taxon>Natrialbaceae</taxon>
        <taxon>Haloterrigena</taxon>
    </lineage>
</organism>
<feature type="compositionally biased region" description="Acidic residues" evidence="1">
    <location>
        <begin position="77"/>
        <end position="93"/>
    </location>
</feature>
<feature type="compositionally biased region" description="Acidic residues" evidence="1">
    <location>
        <begin position="149"/>
        <end position="193"/>
    </location>
</feature>
<evidence type="ECO:0000313" key="3">
    <source>
        <dbReference type="Proteomes" id="UP000663203"/>
    </source>
</evidence>
<dbReference type="GeneID" id="63189079"/>
<accession>A0A8A2VFB3</accession>
<feature type="region of interest" description="Disordered" evidence="1">
    <location>
        <begin position="147"/>
        <end position="193"/>
    </location>
</feature>
<evidence type="ECO:0000313" key="2">
    <source>
        <dbReference type="EMBL" id="QSW99094.1"/>
    </source>
</evidence>
<protein>
    <recommendedName>
        <fullName evidence="4">MYXO-CTERM domain-containing protein</fullName>
    </recommendedName>
</protein>
<sequence>MAESEQQEKMLSETVVKEAIGLGMKSPLRDSILEAVEEADGTGSDGGRSLPLAGILFGAGAALGFLAGQRSPQLEETSIDDLEEPDIIEDVMEEQVGGESASVSETTSDDGTSDEGASDEGGSSRVAPLLLLVGVLGAIAVLRRRFASSEEEEWEPIEEFEPATSDELEDEEEELEAEAETDEGEESEETEEE</sequence>
<proteinExistence type="predicted"/>
<reference evidence="2 3" key="1">
    <citation type="submission" date="2021-03" db="EMBL/GenBank/DDBJ databases">
        <title>Haloterrigena longa sp. nov. and Haloterrigena limicola sp. nov., extremely halophilic archaea isolated from a salt lake.</title>
        <authorList>
            <person name="Henglin C."/>
        </authorList>
    </citation>
    <scope>NUCLEOTIDE SEQUENCE [LARGE SCALE GENOMIC DNA]</scope>
    <source>
        <strain evidence="2 3">KZCA68</strain>
    </source>
</reference>
<dbReference type="KEGG" id="hakz:J0X25_17200"/>
<feature type="compositionally biased region" description="Acidic residues" evidence="1">
    <location>
        <begin position="107"/>
        <end position="118"/>
    </location>
</feature>
<dbReference type="EMBL" id="CP071462">
    <property type="protein sequence ID" value="QSW99094.1"/>
    <property type="molecule type" value="Genomic_DNA"/>
</dbReference>